<dbReference type="GO" id="GO:0003677">
    <property type="term" value="F:DNA binding"/>
    <property type="evidence" value="ECO:0007669"/>
    <property type="project" value="InterPro"/>
</dbReference>
<gene>
    <name evidence="6" type="ORF">EXD82_07155</name>
</gene>
<dbReference type="AlphaFoldDB" id="A0A544QUN5"/>
<evidence type="ECO:0000256" key="3">
    <source>
        <dbReference type="PROSITE-ProRule" id="PRU00169"/>
    </source>
</evidence>
<keyword evidence="3" id="KW-0597">Phosphoprotein</keyword>
<feature type="domain" description="Response regulatory" evidence="4">
    <location>
        <begin position="3"/>
        <end position="123"/>
    </location>
</feature>
<protein>
    <recommendedName>
        <fullName evidence="1">Stage 0 sporulation protein A homolog</fullName>
    </recommendedName>
</protein>
<keyword evidence="7" id="KW-1185">Reference proteome</keyword>
<dbReference type="OrthoDB" id="9809318at2"/>
<dbReference type="InterPro" id="IPR007492">
    <property type="entry name" value="LytTR_DNA-bd_dom"/>
</dbReference>
<dbReference type="InterPro" id="IPR011006">
    <property type="entry name" value="CheY-like_superfamily"/>
</dbReference>
<accession>A0A544QUN5</accession>
<comment type="caution">
    <text evidence="6">The sequence shown here is derived from an EMBL/GenBank/DDBJ whole genome shotgun (WGS) entry which is preliminary data.</text>
</comment>
<dbReference type="Proteomes" id="UP000317863">
    <property type="component" value="Unassembled WGS sequence"/>
</dbReference>
<dbReference type="PROSITE" id="PS50930">
    <property type="entry name" value="HTH_LYTTR"/>
    <property type="match status" value="1"/>
</dbReference>
<feature type="domain" description="HTH LytTR-type" evidence="5">
    <location>
        <begin position="134"/>
        <end position="233"/>
    </location>
</feature>
<evidence type="ECO:0000313" key="7">
    <source>
        <dbReference type="Proteomes" id="UP000317863"/>
    </source>
</evidence>
<dbReference type="PANTHER" id="PTHR37299:SF1">
    <property type="entry name" value="STAGE 0 SPORULATION PROTEIN A HOMOLOG"/>
    <property type="match status" value="1"/>
</dbReference>
<evidence type="ECO:0000256" key="2">
    <source>
        <dbReference type="ARBA" id="ARBA00024867"/>
    </source>
</evidence>
<feature type="modified residue" description="4-aspartylphosphate" evidence="3">
    <location>
        <position position="60"/>
    </location>
</feature>
<dbReference type="Gene3D" id="2.40.50.1020">
    <property type="entry name" value="LytTr DNA-binding domain"/>
    <property type="match status" value="1"/>
</dbReference>
<evidence type="ECO:0000313" key="6">
    <source>
        <dbReference type="EMBL" id="TQQ84406.1"/>
    </source>
</evidence>
<dbReference type="GO" id="GO:0000156">
    <property type="term" value="F:phosphorelay response regulator activity"/>
    <property type="evidence" value="ECO:0007669"/>
    <property type="project" value="InterPro"/>
</dbReference>
<sequence>MLTIAICDDEKPIIEKIKETVIDTMKNRDNEYQIVEFKSGEEVIEYTSTGENEIDILFLDIQMDGMDGMETARRLREYDRTTEIIFVTSIGEMWSEGYTVRAFRFIEKPVNRDIIRKNLSECLVEIVRKRGSFLIVKTDTGTRKVYSRDIVCIEAMRKMIKIYTRDEVLEYRYTLTEVMKNIEEQLFVQCHRSYLANLIYIKEVGSKDILMKNGLKVPISRSKHKEVLEKYFRTIGAEI</sequence>
<dbReference type="EMBL" id="SGJB01000011">
    <property type="protein sequence ID" value="TQQ84406.1"/>
    <property type="molecule type" value="Genomic_DNA"/>
</dbReference>
<name>A0A544QUN5_9FIRM</name>
<dbReference type="PANTHER" id="PTHR37299">
    <property type="entry name" value="TRANSCRIPTIONAL REGULATOR-RELATED"/>
    <property type="match status" value="1"/>
</dbReference>
<comment type="function">
    <text evidence="2">May play the central regulatory role in sporulation. It may be an element of the effector pathway responsible for the activation of sporulation genes in response to nutritional stress. Spo0A may act in concert with spo0H (a sigma factor) to control the expression of some genes that are critical to the sporulation process.</text>
</comment>
<dbReference type="InterPro" id="IPR001789">
    <property type="entry name" value="Sig_transdc_resp-reg_receiver"/>
</dbReference>
<proteinExistence type="predicted"/>
<dbReference type="InterPro" id="IPR046947">
    <property type="entry name" value="LytR-like"/>
</dbReference>
<dbReference type="SMART" id="SM00850">
    <property type="entry name" value="LytTR"/>
    <property type="match status" value="1"/>
</dbReference>
<dbReference type="Gene3D" id="3.40.50.2300">
    <property type="match status" value="1"/>
</dbReference>
<dbReference type="RefSeq" id="WP_142536225.1">
    <property type="nucleotide sequence ID" value="NZ_SGJB01000011.1"/>
</dbReference>
<dbReference type="Pfam" id="PF04397">
    <property type="entry name" value="LytTR"/>
    <property type="match status" value="1"/>
</dbReference>
<dbReference type="Pfam" id="PF00072">
    <property type="entry name" value="Response_reg"/>
    <property type="match status" value="1"/>
</dbReference>
<evidence type="ECO:0000259" key="4">
    <source>
        <dbReference type="PROSITE" id="PS50110"/>
    </source>
</evidence>
<evidence type="ECO:0000256" key="1">
    <source>
        <dbReference type="ARBA" id="ARBA00018672"/>
    </source>
</evidence>
<reference evidence="6 7" key="1">
    <citation type="submission" date="2019-02" db="EMBL/GenBank/DDBJ databases">
        <title>Peptostreptococcaceae bacterium ZHW00191 nov., a new bacterium isolated from the human gut.</title>
        <authorList>
            <person name="Zhou H.-W."/>
            <person name="Chen X.-J."/>
        </authorList>
    </citation>
    <scope>NUCLEOTIDE SEQUENCE [LARGE SCALE GENOMIC DNA]</scope>
    <source>
        <strain evidence="6 7">ZHW00191</strain>
    </source>
</reference>
<dbReference type="SUPFAM" id="SSF52172">
    <property type="entry name" value="CheY-like"/>
    <property type="match status" value="1"/>
</dbReference>
<dbReference type="SMART" id="SM00448">
    <property type="entry name" value="REC"/>
    <property type="match status" value="1"/>
</dbReference>
<evidence type="ECO:0000259" key="5">
    <source>
        <dbReference type="PROSITE" id="PS50930"/>
    </source>
</evidence>
<organism evidence="6 7">
    <name type="scientific">Peptacetobacter hominis</name>
    <dbReference type="NCBI Taxonomy" id="2743610"/>
    <lineage>
        <taxon>Bacteria</taxon>
        <taxon>Bacillati</taxon>
        <taxon>Bacillota</taxon>
        <taxon>Clostridia</taxon>
        <taxon>Peptostreptococcales</taxon>
        <taxon>Peptostreptococcaceae</taxon>
        <taxon>Peptacetobacter</taxon>
    </lineage>
</organism>
<dbReference type="PROSITE" id="PS50110">
    <property type="entry name" value="RESPONSE_REGULATORY"/>
    <property type="match status" value="1"/>
</dbReference>